<evidence type="ECO:0000259" key="3">
    <source>
        <dbReference type="PROSITE" id="PS51462"/>
    </source>
</evidence>
<dbReference type="InterPro" id="IPR020084">
    <property type="entry name" value="NUDIX_hydrolase_CS"/>
</dbReference>
<gene>
    <name evidence="4" type="ORF">KIF53_14875</name>
</gene>
<dbReference type="Proteomes" id="UP000711178">
    <property type="component" value="Unassembled WGS sequence"/>
</dbReference>
<proteinExistence type="predicted"/>
<dbReference type="SUPFAM" id="SSF55811">
    <property type="entry name" value="Nudix"/>
    <property type="match status" value="1"/>
</dbReference>
<dbReference type="RefSeq" id="WP_052258311.1">
    <property type="nucleotide sequence ID" value="NZ_CP142381.1"/>
</dbReference>
<dbReference type="InterPro" id="IPR015797">
    <property type="entry name" value="NUDIX_hydrolase-like_dom_sf"/>
</dbReference>
<evidence type="ECO:0000313" key="5">
    <source>
        <dbReference type="Proteomes" id="UP000711178"/>
    </source>
</evidence>
<keyword evidence="2" id="KW-0378">Hydrolase</keyword>
<dbReference type="PROSITE" id="PS51462">
    <property type="entry name" value="NUDIX"/>
    <property type="match status" value="1"/>
</dbReference>
<comment type="caution">
    <text evidence="4">The sequence shown here is derived from an EMBL/GenBank/DDBJ whole genome shotgun (WGS) entry which is preliminary data.</text>
</comment>
<feature type="domain" description="Nudix hydrolase" evidence="3">
    <location>
        <begin position="1"/>
        <end position="126"/>
    </location>
</feature>
<evidence type="ECO:0000256" key="1">
    <source>
        <dbReference type="ARBA" id="ARBA00001946"/>
    </source>
</evidence>
<dbReference type="Gene3D" id="3.90.79.10">
    <property type="entry name" value="Nucleoside Triphosphate Pyrophosphohydrolase"/>
    <property type="match status" value="1"/>
</dbReference>
<evidence type="ECO:0000313" key="4">
    <source>
        <dbReference type="EMBL" id="MBW8288916.1"/>
    </source>
</evidence>
<dbReference type="GeneID" id="89687633"/>
<organism evidence="4 5">
    <name type="scientific">Chromobacterium subtsugae</name>
    <dbReference type="NCBI Taxonomy" id="251747"/>
    <lineage>
        <taxon>Bacteria</taxon>
        <taxon>Pseudomonadati</taxon>
        <taxon>Pseudomonadota</taxon>
        <taxon>Betaproteobacteria</taxon>
        <taxon>Neisseriales</taxon>
        <taxon>Chromobacteriaceae</taxon>
        <taxon>Chromobacterium</taxon>
    </lineage>
</organism>
<sequence length="134" mass="14513">MDVAATSVLIFLRDDSQCWWQRRAWDDDSHPGRLDFAAGGGIEAGETPAAAAARELEEELGIADLPLRPLGRMKLDGEVCELFDAPLPARWRLGPEVAALLPLPLAALTALAADELHPQLADWLGRQEPAAHNC</sequence>
<name>A0ABS7FGP8_9NEIS</name>
<comment type="cofactor">
    <cofactor evidence="1">
        <name>Mg(2+)</name>
        <dbReference type="ChEBI" id="CHEBI:18420"/>
    </cofactor>
</comment>
<dbReference type="EMBL" id="JAHDTB010000013">
    <property type="protein sequence ID" value="MBW8288916.1"/>
    <property type="molecule type" value="Genomic_DNA"/>
</dbReference>
<dbReference type="PROSITE" id="PS00893">
    <property type="entry name" value="NUDIX_BOX"/>
    <property type="match status" value="1"/>
</dbReference>
<dbReference type="Pfam" id="PF00293">
    <property type="entry name" value="NUDIX"/>
    <property type="match status" value="1"/>
</dbReference>
<protein>
    <submittedName>
        <fullName evidence="4">NUDIX domain-containing protein</fullName>
    </submittedName>
</protein>
<reference evidence="4 5" key="1">
    <citation type="submission" date="2021-05" db="EMBL/GenBank/DDBJ databases">
        <title>Draft Whole Genome Sequencing Of Biosensor Chromobacterium violaceum Strain CV026 Reveals A Regulatory RNA In Chromobacterium violaceum Phenotype Regulatory Network.</title>
        <authorList>
            <person name="Hong K.W."/>
            <person name="Chan K.G."/>
            <person name="Chang C.-Y."/>
        </authorList>
    </citation>
    <scope>NUCLEOTIDE SEQUENCE [LARGE SCALE GENOMIC DNA]</scope>
    <source>
        <strain evidence="4 5">ATCC 31532</strain>
    </source>
</reference>
<accession>A0ABS7FGP8</accession>
<dbReference type="InterPro" id="IPR000086">
    <property type="entry name" value="NUDIX_hydrolase_dom"/>
</dbReference>
<keyword evidence="5" id="KW-1185">Reference proteome</keyword>
<evidence type="ECO:0000256" key="2">
    <source>
        <dbReference type="ARBA" id="ARBA00022801"/>
    </source>
</evidence>